<dbReference type="Pfam" id="PF04464">
    <property type="entry name" value="Glyphos_transf"/>
    <property type="match status" value="1"/>
</dbReference>
<evidence type="ECO:0000256" key="1">
    <source>
        <dbReference type="ARBA" id="ARBA00004202"/>
    </source>
</evidence>
<keyword evidence="3" id="KW-1003">Cell membrane</keyword>
<evidence type="ECO:0000256" key="3">
    <source>
        <dbReference type="ARBA" id="ARBA00022475"/>
    </source>
</evidence>
<organism evidence="7 8">
    <name type="scientific">Hallerella porci</name>
    <dbReference type="NCBI Taxonomy" id="1945871"/>
    <lineage>
        <taxon>Bacteria</taxon>
        <taxon>Pseudomonadati</taxon>
        <taxon>Fibrobacterota</taxon>
        <taxon>Fibrobacteria</taxon>
        <taxon>Fibrobacterales</taxon>
        <taxon>Fibrobacteraceae</taxon>
        <taxon>Hallerella</taxon>
    </lineage>
</organism>
<evidence type="ECO:0000256" key="4">
    <source>
        <dbReference type="ARBA" id="ARBA00022679"/>
    </source>
</evidence>
<dbReference type="Gene3D" id="3.40.50.11820">
    <property type="match status" value="1"/>
</dbReference>
<reference evidence="7 8" key="1">
    <citation type="submission" date="2018-05" db="EMBL/GenBank/DDBJ databases">
        <title>Animal gut microbial communities from fecal samples from Wisconsin, USA.</title>
        <authorList>
            <person name="Neumann A."/>
        </authorList>
    </citation>
    <scope>NUCLEOTIDE SEQUENCE [LARGE SCALE GENOMIC DNA]</scope>
    <source>
        <strain evidence="7 8">UWS4</strain>
    </source>
</reference>
<dbReference type="PANTHER" id="PTHR37316">
    <property type="entry name" value="TEICHOIC ACID GLYCEROL-PHOSPHATE PRIMASE"/>
    <property type="match status" value="1"/>
</dbReference>
<evidence type="ECO:0000313" key="7">
    <source>
        <dbReference type="EMBL" id="PWK93145.1"/>
    </source>
</evidence>
<dbReference type="InterPro" id="IPR051612">
    <property type="entry name" value="Teichoic_Acid_Biosynth"/>
</dbReference>
<protein>
    <submittedName>
        <fullName evidence="7">CDP-glycerol glycerophosphotransferase (TagB/SpsB family)</fullName>
    </submittedName>
</protein>
<dbReference type="PANTHER" id="PTHR37316:SF3">
    <property type="entry name" value="TEICHOIC ACID GLYCEROL-PHOSPHATE TRANSFERASE"/>
    <property type="match status" value="1"/>
</dbReference>
<comment type="similarity">
    <text evidence="2">Belongs to the CDP-glycerol glycerophosphotransferase family.</text>
</comment>
<dbReference type="Proteomes" id="UP000245523">
    <property type="component" value="Unassembled WGS sequence"/>
</dbReference>
<keyword evidence="6" id="KW-0472">Membrane</keyword>
<dbReference type="InterPro" id="IPR043149">
    <property type="entry name" value="TagF_N"/>
</dbReference>
<name>A0ABX5LM63_9BACT</name>
<accession>A0ABX5LM63</accession>
<keyword evidence="5" id="KW-0777">Teichoic acid biosynthesis</keyword>
<evidence type="ECO:0000313" key="8">
    <source>
        <dbReference type="Proteomes" id="UP000245523"/>
    </source>
</evidence>
<evidence type="ECO:0000256" key="5">
    <source>
        <dbReference type="ARBA" id="ARBA00022944"/>
    </source>
</evidence>
<keyword evidence="4" id="KW-0808">Transferase</keyword>
<proteinExistence type="inferred from homology"/>
<evidence type="ECO:0000256" key="2">
    <source>
        <dbReference type="ARBA" id="ARBA00010488"/>
    </source>
</evidence>
<dbReference type="Gene3D" id="3.40.50.12580">
    <property type="match status" value="1"/>
</dbReference>
<keyword evidence="8" id="KW-1185">Reference proteome</keyword>
<comment type="caution">
    <text evidence="7">The sequence shown here is derived from an EMBL/GenBank/DDBJ whole genome shotgun (WGS) entry which is preliminary data.</text>
</comment>
<dbReference type="EMBL" id="QGHD01000031">
    <property type="protein sequence ID" value="PWK93145.1"/>
    <property type="molecule type" value="Genomic_DNA"/>
</dbReference>
<sequence>MKFSKFLEWRKCSLLLCGIIFHLLKLNPFRKKDIWLFGAWIGKKYADNAKFLFEYVNQNHKEIRCVWITRNQKVCVQVKSLGYECYTSTSIKGILMMLRGGVSFFTNGLDDFCAIPLVAGSKVVALWHGIAGFKKIYNENYSGKKLKIKKGIDKFFNWVGRNFSIGTSEYTAERVEEQFGVKRESVLITGQPRNDIFKQHIDKNEVLKNVLDDDYSKVILYMPTYRVNPKTKKDEVKIILENLNSNQNFKDFLQQHKILFLAKLHPLTDFRIKPQINNIKILGDKSVSSVEQLLMSSDVLITDYSSCCVDFALLRKPVVFYVPDETEYLSYSSVNTAYKRVTQEKVKNVDDLVFLLKNVNMNSTNLLNELFEDKSIAGTCYSENVYQKVCERIAL</sequence>
<comment type="subcellular location">
    <subcellularLocation>
        <location evidence="1">Cell membrane</location>
        <topology evidence="1">Peripheral membrane protein</topology>
    </subcellularLocation>
</comment>
<dbReference type="InterPro" id="IPR007554">
    <property type="entry name" value="Glycerophosphate_synth"/>
</dbReference>
<dbReference type="InterPro" id="IPR043148">
    <property type="entry name" value="TagF_C"/>
</dbReference>
<dbReference type="SUPFAM" id="SSF53756">
    <property type="entry name" value="UDP-Glycosyltransferase/glycogen phosphorylase"/>
    <property type="match status" value="1"/>
</dbReference>
<evidence type="ECO:0000256" key="6">
    <source>
        <dbReference type="ARBA" id="ARBA00023136"/>
    </source>
</evidence>
<gene>
    <name evidence="7" type="ORF">B0H50_13115</name>
</gene>